<dbReference type="InterPro" id="IPR013087">
    <property type="entry name" value="Znf_C2H2_type"/>
</dbReference>
<reference evidence="8" key="1">
    <citation type="submission" date="2016-11" db="UniProtKB">
        <authorList>
            <consortium name="WormBaseParasite"/>
        </authorList>
    </citation>
    <scope>IDENTIFICATION</scope>
</reference>
<dbReference type="Gene3D" id="3.30.160.60">
    <property type="entry name" value="Classic Zinc Finger"/>
    <property type="match status" value="1"/>
</dbReference>
<evidence type="ECO:0000313" key="8">
    <source>
        <dbReference type="WBParaSite" id="Hba_20078"/>
    </source>
</evidence>
<evidence type="ECO:0000256" key="1">
    <source>
        <dbReference type="ARBA" id="ARBA00022723"/>
    </source>
</evidence>
<dbReference type="PANTHER" id="PTHR24403:SF67">
    <property type="entry name" value="FI01116P-RELATED"/>
    <property type="match status" value="1"/>
</dbReference>
<dbReference type="AlphaFoldDB" id="A0A1I7XQK8"/>
<evidence type="ECO:0000259" key="6">
    <source>
        <dbReference type="PROSITE" id="PS50157"/>
    </source>
</evidence>
<proteinExistence type="predicted"/>
<protein>
    <submittedName>
        <fullName evidence="8">C2H2-type domain-containing protein</fullName>
    </submittedName>
</protein>
<evidence type="ECO:0000256" key="2">
    <source>
        <dbReference type="ARBA" id="ARBA00022737"/>
    </source>
</evidence>
<dbReference type="PROSITE" id="PS50157">
    <property type="entry name" value="ZINC_FINGER_C2H2_2"/>
    <property type="match status" value="1"/>
</dbReference>
<name>A0A1I7XQK8_HETBA</name>
<dbReference type="InterPro" id="IPR036236">
    <property type="entry name" value="Znf_C2H2_sf"/>
</dbReference>
<evidence type="ECO:0000256" key="3">
    <source>
        <dbReference type="ARBA" id="ARBA00022771"/>
    </source>
</evidence>
<evidence type="ECO:0000313" key="7">
    <source>
        <dbReference type="Proteomes" id="UP000095283"/>
    </source>
</evidence>
<dbReference type="WBParaSite" id="Hba_20078">
    <property type="protein sequence ID" value="Hba_20078"/>
    <property type="gene ID" value="Hba_20078"/>
</dbReference>
<keyword evidence="3 5" id="KW-0863">Zinc-finger</keyword>
<dbReference type="FunFam" id="3.30.160.60:FF:000448">
    <property type="entry name" value="RE1-silencing transcription factor A"/>
    <property type="match status" value="1"/>
</dbReference>
<dbReference type="GO" id="GO:0005634">
    <property type="term" value="C:nucleus"/>
    <property type="evidence" value="ECO:0007669"/>
    <property type="project" value="TreeGrafter"/>
</dbReference>
<keyword evidence="2" id="KW-0677">Repeat</keyword>
<feature type="domain" description="C2H2-type" evidence="6">
    <location>
        <begin position="77"/>
        <end position="104"/>
    </location>
</feature>
<evidence type="ECO:0000256" key="4">
    <source>
        <dbReference type="ARBA" id="ARBA00022833"/>
    </source>
</evidence>
<organism evidence="7 8">
    <name type="scientific">Heterorhabditis bacteriophora</name>
    <name type="common">Entomopathogenic nematode worm</name>
    <dbReference type="NCBI Taxonomy" id="37862"/>
    <lineage>
        <taxon>Eukaryota</taxon>
        <taxon>Metazoa</taxon>
        <taxon>Ecdysozoa</taxon>
        <taxon>Nematoda</taxon>
        <taxon>Chromadorea</taxon>
        <taxon>Rhabditida</taxon>
        <taxon>Rhabditina</taxon>
        <taxon>Rhabditomorpha</taxon>
        <taxon>Strongyloidea</taxon>
        <taxon>Heterorhabditidae</taxon>
        <taxon>Heterorhabditis</taxon>
    </lineage>
</organism>
<dbReference type="SUPFAM" id="SSF57667">
    <property type="entry name" value="beta-beta-alpha zinc fingers"/>
    <property type="match status" value="1"/>
</dbReference>
<dbReference type="Proteomes" id="UP000095283">
    <property type="component" value="Unplaced"/>
</dbReference>
<dbReference type="InterPro" id="IPR050688">
    <property type="entry name" value="Zinc_finger/UBP_domain"/>
</dbReference>
<keyword evidence="1" id="KW-0479">Metal-binding</keyword>
<dbReference type="GO" id="GO:0008270">
    <property type="term" value="F:zinc ion binding"/>
    <property type="evidence" value="ECO:0007669"/>
    <property type="project" value="UniProtKB-KW"/>
</dbReference>
<accession>A0A1I7XQK8</accession>
<dbReference type="PANTHER" id="PTHR24403">
    <property type="entry name" value="ZINC FINGER PROTEIN"/>
    <property type="match status" value="1"/>
</dbReference>
<sequence length="108" mass="12854">MLLYYECGFSEDEIKIYEFKCTLCPYSAPTRSRLDRHEAKHVPDGVKRRRCAECPYVSKFSCDMRSHQEMHNMRGRFRCSQCSYSTKRAISLRTHLALHAEENDKRVR</sequence>
<dbReference type="SMART" id="SM00355">
    <property type="entry name" value="ZnF_C2H2"/>
    <property type="match status" value="3"/>
</dbReference>
<evidence type="ECO:0000256" key="5">
    <source>
        <dbReference type="PROSITE-ProRule" id="PRU00042"/>
    </source>
</evidence>
<keyword evidence="7" id="KW-1185">Reference proteome</keyword>
<dbReference type="GO" id="GO:0045944">
    <property type="term" value="P:positive regulation of transcription by RNA polymerase II"/>
    <property type="evidence" value="ECO:0007669"/>
    <property type="project" value="TreeGrafter"/>
</dbReference>
<dbReference type="Pfam" id="PF00096">
    <property type="entry name" value="zf-C2H2"/>
    <property type="match status" value="1"/>
</dbReference>
<keyword evidence="4" id="KW-0862">Zinc</keyword>